<accession>A0A1M6T044</accession>
<dbReference type="PANTHER" id="PTHR30269:SF0">
    <property type="entry name" value="MEMBRANE TRANSPORTER PROTEIN YFCA-RELATED"/>
    <property type="match status" value="1"/>
</dbReference>
<evidence type="ECO:0000256" key="2">
    <source>
        <dbReference type="ARBA" id="ARBA00009142"/>
    </source>
</evidence>
<protein>
    <recommendedName>
        <fullName evidence="8">Probable membrane transporter protein</fullName>
    </recommendedName>
</protein>
<name>A0A1M6T044_9FIRM</name>
<dbReference type="InterPro" id="IPR052017">
    <property type="entry name" value="TSUP"/>
</dbReference>
<keyword evidence="7 8" id="KW-0472">Membrane</keyword>
<keyword evidence="5 8" id="KW-0812">Transmembrane</keyword>
<dbReference type="STRING" id="1121950.SAMN02745243_03086"/>
<dbReference type="Pfam" id="PF01925">
    <property type="entry name" value="TauE"/>
    <property type="match status" value="1"/>
</dbReference>
<feature type="transmembrane region" description="Helical" evidence="8">
    <location>
        <begin position="101"/>
        <end position="118"/>
    </location>
</feature>
<evidence type="ECO:0000256" key="1">
    <source>
        <dbReference type="ARBA" id="ARBA00004651"/>
    </source>
</evidence>
<evidence type="ECO:0000313" key="10">
    <source>
        <dbReference type="Proteomes" id="UP000184301"/>
    </source>
</evidence>
<keyword evidence="4 8" id="KW-1003">Cell membrane</keyword>
<evidence type="ECO:0000256" key="6">
    <source>
        <dbReference type="ARBA" id="ARBA00022989"/>
    </source>
</evidence>
<dbReference type="InterPro" id="IPR002781">
    <property type="entry name" value="TM_pro_TauE-like"/>
</dbReference>
<evidence type="ECO:0000256" key="3">
    <source>
        <dbReference type="ARBA" id="ARBA00022448"/>
    </source>
</evidence>
<comment type="similarity">
    <text evidence="2 8">Belongs to the 4-toluene sulfonate uptake permease (TSUP) (TC 2.A.102) family.</text>
</comment>
<evidence type="ECO:0000256" key="8">
    <source>
        <dbReference type="RuleBase" id="RU363041"/>
    </source>
</evidence>
<dbReference type="Proteomes" id="UP000184301">
    <property type="component" value="Unassembled WGS sequence"/>
</dbReference>
<dbReference type="RefSeq" id="WP_073112059.1">
    <property type="nucleotide sequence ID" value="NZ_FQZY01000054.1"/>
</dbReference>
<keyword evidence="10" id="KW-1185">Reference proteome</keyword>
<dbReference type="GO" id="GO:0005886">
    <property type="term" value="C:plasma membrane"/>
    <property type="evidence" value="ECO:0007669"/>
    <property type="project" value="UniProtKB-SubCell"/>
</dbReference>
<dbReference type="AlphaFoldDB" id="A0A1M6T044"/>
<dbReference type="OrthoDB" id="554695at2"/>
<proteinExistence type="inferred from homology"/>
<evidence type="ECO:0000256" key="4">
    <source>
        <dbReference type="ARBA" id="ARBA00022475"/>
    </source>
</evidence>
<dbReference type="PANTHER" id="PTHR30269">
    <property type="entry name" value="TRANSMEMBRANE PROTEIN YFCA"/>
    <property type="match status" value="1"/>
</dbReference>
<feature type="transmembrane region" description="Helical" evidence="8">
    <location>
        <begin position="138"/>
        <end position="155"/>
    </location>
</feature>
<evidence type="ECO:0000256" key="7">
    <source>
        <dbReference type="ARBA" id="ARBA00023136"/>
    </source>
</evidence>
<feature type="transmembrane region" description="Helical" evidence="8">
    <location>
        <begin position="73"/>
        <end position="95"/>
    </location>
</feature>
<feature type="transmembrane region" description="Helical" evidence="8">
    <location>
        <begin position="191"/>
        <end position="213"/>
    </location>
</feature>
<gene>
    <name evidence="9" type="ORF">SAMN02745243_03086</name>
</gene>
<sequence>MVLTAKTFIIVCPLLFIAGLVDAIGGGGGLISLPAYLIAGLPPHMAIATNKLSSSCGTALATARFIRNGLVNFKLAVPSVIMAVIGSSIGAHISLLIDEKIMVYILYVILPLTAFVVLNKKLFHDSGDDTLNLDRRTYLTAMAAALIIGMYDGFYGPGTGTFLIIAFTVFAKLSIRTANAHTKVINLTTNLTSLVIFLINGQVLIPLGIAAAVCNMAGGYIGAGLVMNNGSKIVKPSILLVLFLLLLKVFGVY</sequence>
<dbReference type="EMBL" id="FQZY01000054">
    <property type="protein sequence ID" value="SHK50362.1"/>
    <property type="molecule type" value="Genomic_DNA"/>
</dbReference>
<keyword evidence="3" id="KW-0813">Transport</keyword>
<evidence type="ECO:0000256" key="5">
    <source>
        <dbReference type="ARBA" id="ARBA00022692"/>
    </source>
</evidence>
<organism evidence="9 10">
    <name type="scientific">Hespellia stercorisuis DSM 15480</name>
    <dbReference type="NCBI Taxonomy" id="1121950"/>
    <lineage>
        <taxon>Bacteria</taxon>
        <taxon>Bacillati</taxon>
        <taxon>Bacillota</taxon>
        <taxon>Clostridia</taxon>
        <taxon>Lachnospirales</taxon>
        <taxon>Lachnospiraceae</taxon>
        <taxon>Hespellia</taxon>
    </lineage>
</organism>
<feature type="transmembrane region" description="Helical" evidence="8">
    <location>
        <begin position="233"/>
        <end position="251"/>
    </location>
</feature>
<comment type="subcellular location">
    <subcellularLocation>
        <location evidence="1 8">Cell membrane</location>
        <topology evidence="1 8">Multi-pass membrane protein</topology>
    </subcellularLocation>
</comment>
<evidence type="ECO:0000313" key="9">
    <source>
        <dbReference type="EMBL" id="SHK50362.1"/>
    </source>
</evidence>
<keyword evidence="6 8" id="KW-1133">Transmembrane helix</keyword>
<reference evidence="9 10" key="1">
    <citation type="submission" date="2016-11" db="EMBL/GenBank/DDBJ databases">
        <authorList>
            <person name="Jaros S."/>
            <person name="Januszkiewicz K."/>
            <person name="Wedrychowicz H."/>
        </authorList>
    </citation>
    <scope>NUCLEOTIDE SEQUENCE [LARGE SCALE GENOMIC DNA]</scope>
    <source>
        <strain evidence="9 10">DSM 15480</strain>
    </source>
</reference>